<sequence>MSGSDREKSPVRFFAGYAIPAADMRHARPACSYYANVTQRSGKVPLLVSLQLKKPLKKTPSRITNARWCYRLVMNGEFLSKFPPGFFSTPGRRLEPANRPYGLRRGGHGDGLARRPTDEEGFDRTCVSNFIPHH</sequence>
<evidence type="ECO:0000256" key="1">
    <source>
        <dbReference type="SAM" id="MobiDB-lite"/>
    </source>
</evidence>
<evidence type="ECO:0000313" key="3">
    <source>
        <dbReference type="Proteomes" id="UP000299102"/>
    </source>
</evidence>
<keyword evidence="3" id="KW-1185">Reference proteome</keyword>
<evidence type="ECO:0000313" key="2">
    <source>
        <dbReference type="EMBL" id="GBP12266.1"/>
    </source>
</evidence>
<name>A0A4C1TDH6_EUMVA</name>
<proteinExistence type="predicted"/>
<accession>A0A4C1TDH6</accession>
<dbReference type="EMBL" id="BGZK01000050">
    <property type="protein sequence ID" value="GBP12266.1"/>
    <property type="molecule type" value="Genomic_DNA"/>
</dbReference>
<comment type="caution">
    <text evidence="2">The sequence shown here is derived from an EMBL/GenBank/DDBJ whole genome shotgun (WGS) entry which is preliminary data.</text>
</comment>
<organism evidence="2 3">
    <name type="scientific">Eumeta variegata</name>
    <name type="common">Bagworm moth</name>
    <name type="synonym">Eumeta japonica</name>
    <dbReference type="NCBI Taxonomy" id="151549"/>
    <lineage>
        <taxon>Eukaryota</taxon>
        <taxon>Metazoa</taxon>
        <taxon>Ecdysozoa</taxon>
        <taxon>Arthropoda</taxon>
        <taxon>Hexapoda</taxon>
        <taxon>Insecta</taxon>
        <taxon>Pterygota</taxon>
        <taxon>Neoptera</taxon>
        <taxon>Endopterygota</taxon>
        <taxon>Lepidoptera</taxon>
        <taxon>Glossata</taxon>
        <taxon>Ditrysia</taxon>
        <taxon>Tineoidea</taxon>
        <taxon>Psychidae</taxon>
        <taxon>Oiketicinae</taxon>
        <taxon>Eumeta</taxon>
    </lineage>
</organism>
<dbReference type="AlphaFoldDB" id="A0A4C1TDH6"/>
<gene>
    <name evidence="2" type="ORF">EVAR_6433_1</name>
</gene>
<feature type="region of interest" description="Disordered" evidence="1">
    <location>
        <begin position="91"/>
        <end position="120"/>
    </location>
</feature>
<protein>
    <submittedName>
        <fullName evidence="2">Uncharacterized protein</fullName>
    </submittedName>
</protein>
<feature type="compositionally biased region" description="Basic and acidic residues" evidence="1">
    <location>
        <begin position="107"/>
        <end position="118"/>
    </location>
</feature>
<dbReference type="Proteomes" id="UP000299102">
    <property type="component" value="Unassembled WGS sequence"/>
</dbReference>
<reference evidence="2 3" key="1">
    <citation type="journal article" date="2019" name="Commun. Biol.">
        <title>The bagworm genome reveals a unique fibroin gene that provides high tensile strength.</title>
        <authorList>
            <person name="Kono N."/>
            <person name="Nakamura H."/>
            <person name="Ohtoshi R."/>
            <person name="Tomita M."/>
            <person name="Numata K."/>
            <person name="Arakawa K."/>
        </authorList>
    </citation>
    <scope>NUCLEOTIDE SEQUENCE [LARGE SCALE GENOMIC DNA]</scope>
</reference>